<dbReference type="OrthoDB" id="2143260at2"/>
<dbReference type="Gene3D" id="1.10.1470.10">
    <property type="entry name" value="YjbJ"/>
    <property type="match status" value="1"/>
</dbReference>
<evidence type="ECO:0000256" key="1">
    <source>
        <dbReference type="ARBA" id="ARBA00009129"/>
    </source>
</evidence>
<accession>A0A022KSE1</accession>
<feature type="compositionally biased region" description="Basic and acidic residues" evidence="2">
    <location>
        <begin position="50"/>
        <end position="64"/>
    </location>
</feature>
<dbReference type="InterPro" id="IPR008462">
    <property type="entry name" value="CsbD"/>
</dbReference>
<dbReference type="HOGENOM" id="CLU_135567_1_2_11"/>
<organism evidence="4 5">
    <name type="scientific">Brachybacterium muris UCD-AY4</name>
    <dbReference type="NCBI Taxonomy" id="1249481"/>
    <lineage>
        <taxon>Bacteria</taxon>
        <taxon>Bacillati</taxon>
        <taxon>Actinomycetota</taxon>
        <taxon>Actinomycetes</taxon>
        <taxon>Micrococcales</taxon>
        <taxon>Dermabacteraceae</taxon>
        <taxon>Brachybacterium</taxon>
    </lineage>
</organism>
<evidence type="ECO:0000313" key="5">
    <source>
        <dbReference type="Proteomes" id="UP000019754"/>
    </source>
</evidence>
<proteinExistence type="inferred from homology"/>
<name>A0A022KSE1_9MICO</name>
<evidence type="ECO:0000256" key="2">
    <source>
        <dbReference type="SAM" id="MobiDB-lite"/>
    </source>
</evidence>
<protein>
    <submittedName>
        <fullName evidence="4">General stress protein CsbD</fullName>
    </submittedName>
</protein>
<dbReference type="Pfam" id="PF05532">
    <property type="entry name" value="CsbD"/>
    <property type="match status" value="1"/>
</dbReference>
<reference evidence="4 5" key="1">
    <citation type="journal article" date="2013" name="Genome Announc.">
        <title>Draft genome sequence of an Actinobacterium, Brachybacterium muris strain UCD-AY4.</title>
        <authorList>
            <person name="Lo J.R."/>
            <person name="Lang J.M."/>
            <person name="Darling A.E."/>
            <person name="Eisen J.A."/>
            <person name="Coil D.A."/>
        </authorList>
    </citation>
    <scope>NUCLEOTIDE SEQUENCE [LARGE SCALE GENOMIC DNA]</scope>
    <source>
        <strain evidence="4 5">UCD-AY4</strain>
    </source>
</reference>
<feature type="region of interest" description="Disordered" evidence="2">
    <location>
        <begin position="1"/>
        <end position="64"/>
    </location>
</feature>
<dbReference type="Proteomes" id="UP000019754">
    <property type="component" value="Unassembled WGS sequence"/>
</dbReference>
<evidence type="ECO:0000259" key="3">
    <source>
        <dbReference type="Pfam" id="PF05532"/>
    </source>
</evidence>
<dbReference type="InterPro" id="IPR036629">
    <property type="entry name" value="YjbJ_sf"/>
</dbReference>
<feature type="compositionally biased region" description="Basic and acidic residues" evidence="2">
    <location>
        <begin position="26"/>
        <end position="39"/>
    </location>
</feature>
<comment type="caution">
    <text evidence="4">The sequence shown here is derived from an EMBL/GenBank/DDBJ whole genome shotgun (WGS) entry which is preliminary data.</text>
</comment>
<dbReference type="SUPFAM" id="SSF69047">
    <property type="entry name" value="Hypothetical protein YjbJ"/>
    <property type="match status" value="1"/>
</dbReference>
<feature type="compositionally biased region" description="Basic and acidic residues" evidence="2">
    <location>
        <begin position="1"/>
        <end position="11"/>
    </location>
</feature>
<dbReference type="AlphaFoldDB" id="A0A022KSE1"/>
<dbReference type="STRING" id="1249481.D641_0110910"/>
<comment type="similarity">
    <text evidence="1">Belongs to the UPF0337 (CsbD) family.</text>
</comment>
<feature type="domain" description="CsbD-like" evidence="3">
    <location>
        <begin position="5"/>
        <end position="56"/>
    </location>
</feature>
<gene>
    <name evidence="4" type="ORF">D641_0110910</name>
</gene>
<dbReference type="RefSeq" id="WP_031307479.1">
    <property type="nucleotide sequence ID" value="NZ_KB403092.1"/>
</dbReference>
<sequence>MNLGDKIKNKAQEASGKTKAGVGDATDNHSLEAEGRGDQAEANTRQAGENVKDAAKNLKDGFSK</sequence>
<keyword evidence="5" id="KW-1185">Reference proteome</keyword>
<dbReference type="EMBL" id="AORC01000013">
    <property type="protein sequence ID" value="EYT48709.1"/>
    <property type="molecule type" value="Genomic_DNA"/>
</dbReference>
<evidence type="ECO:0000313" key="4">
    <source>
        <dbReference type="EMBL" id="EYT48709.1"/>
    </source>
</evidence>